<feature type="compositionally biased region" description="Polar residues" evidence="1">
    <location>
        <begin position="111"/>
        <end position="132"/>
    </location>
</feature>
<name>A0AAV4NQ40_CAEEX</name>
<feature type="compositionally biased region" description="Low complexity" evidence="1">
    <location>
        <begin position="8"/>
        <end position="21"/>
    </location>
</feature>
<evidence type="ECO:0000256" key="1">
    <source>
        <dbReference type="SAM" id="MobiDB-lite"/>
    </source>
</evidence>
<feature type="region of interest" description="Disordered" evidence="1">
    <location>
        <begin position="108"/>
        <end position="342"/>
    </location>
</feature>
<feature type="region of interest" description="Disordered" evidence="1">
    <location>
        <begin position="1"/>
        <end position="85"/>
    </location>
</feature>
<organism evidence="2 3">
    <name type="scientific">Caerostris extrusa</name>
    <name type="common">Bark spider</name>
    <name type="synonym">Caerostris bankana</name>
    <dbReference type="NCBI Taxonomy" id="172846"/>
    <lineage>
        <taxon>Eukaryota</taxon>
        <taxon>Metazoa</taxon>
        <taxon>Ecdysozoa</taxon>
        <taxon>Arthropoda</taxon>
        <taxon>Chelicerata</taxon>
        <taxon>Arachnida</taxon>
        <taxon>Araneae</taxon>
        <taxon>Araneomorphae</taxon>
        <taxon>Entelegynae</taxon>
        <taxon>Araneoidea</taxon>
        <taxon>Araneidae</taxon>
        <taxon>Caerostris</taxon>
    </lineage>
</organism>
<keyword evidence="3" id="KW-1185">Reference proteome</keyword>
<evidence type="ECO:0000313" key="3">
    <source>
        <dbReference type="Proteomes" id="UP001054945"/>
    </source>
</evidence>
<evidence type="ECO:0000313" key="2">
    <source>
        <dbReference type="EMBL" id="GIX86524.1"/>
    </source>
</evidence>
<feature type="compositionally biased region" description="Polar residues" evidence="1">
    <location>
        <begin position="444"/>
        <end position="456"/>
    </location>
</feature>
<feature type="region of interest" description="Disordered" evidence="1">
    <location>
        <begin position="402"/>
        <end position="456"/>
    </location>
</feature>
<sequence length="670" mass="74369">MGSSSACQHGGQESGSMSSQQIPPVSDDGKARCSEQKSVTVPVLPQSEAMPGPSHGDQSDSPRTRKQPSTNTRTNRRKASVLAGKACRRSSNLLMRGNRVRIRACDRNVSRGASSCTGKDSSRQNPVRNPNLRQKRAKDTGRLKLQDAKKGSNPDNQKSAVDKLSSGHDSTTMSKISLSEEDASSINTETTSIASNLGMSEEDSIETSDTQRTSFGSEQKTESSGVFHQDIIPSTPAVGDPEEDRKIQNLPTRDPGQARQIQNLPTRDPGQARQIQNLPTRDPGQARQIQNLPTRDPGPARQIQNLPTRDPGQARQIPNLPTRDPGQARQIPNLPTRDPGQARQIQTFPPEIQGRLAKFQTFPPEIQGRLAKFQTFPPEIQGRLAKFQTFPPEIQGRLAKFQNLPTRDPGQARQIPNPPYINIGPGEASTSSYQPAPRGESPEEPSSTSDVHQTGKVSERIVGRVVKVPLGLSSHHLLHAQQLFQGILRRESERGNIKASPGLLRPILDTPRSQSKVEVELYAFIRGMPANLPSPVLDQIPPQYASAARFIHGTLHALVSLVSITLAQSLALSRSLDFSRSFRGILNHYTNYTFLQESHRRFWTFNTGDFYSEGNALHSLIDLSFEYFGTVQRAFRYLMRYIYDNVQPEVKEEIKRSLKKEDREDLERED</sequence>
<feature type="compositionally biased region" description="Polar residues" evidence="1">
    <location>
        <begin position="207"/>
        <end position="226"/>
    </location>
</feature>
<protein>
    <submittedName>
        <fullName evidence="2">Uncharacterized protein</fullName>
    </submittedName>
</protein>
<dbReference type="EMBL" id="BPLR01003597">
    <property type="protein sequence ID" value="GIX86524.1"/>
    <property type="molecule type" value="Genomic_DNA"/>
</dbReference>
<proteinExistence type="predicted"/>
<comment type="caution">
    <text evidence="2">The sequence shown here is derived from an EMBL/GenBank/DDBJ whole genome shotgun (WGS) entry which is preliminary data.</text>
</comment>
<feature type="compositionally biased region" description="Basic and acidic residues" evidence="1">
    <location>
        <begin position="137"/>
        <end position="152"/>
    </location>
</feature>
<reference evidence="2 3" key="1">
    <citation type="submission" date="2021-06" db="EMBL/GenBank/DDBJ databases">
        <title>Caerostris extrusa draft genome.</title>
        <authorList>
            <person name="Kono N."/>
            <person name="Arakawa K."/>
        </authorList>
    </citation>
    <scope>NUCLEOTIDE SEQUENCE [LARGE SCALE GENOMIC DNA]</scope>
</reference>
<feature type="compositionally biased region" description="Polar residues" evidence="1">
    <location>
        <begin position="184"/>
        <end position="198"/>
    </location>
</feature>
<dbReference type="AlphaFoldDB" id="A0AAV4NQ40"/>
<dbReference type="Proteomes" id="UP001054945">
    <property type="component" value="Unassembled WGS sequence"/>
</dbReference>
<accession>A0AAV4NQ40</accession>
<feature type="compositionally biased region" description="Polar residues" evidence="1">
    <location>
        <begin position="167"/>
        <end position="177"/>
    </location>
</feature>
<gene>
    <name evidence="2" type="ORF">CEXT_228001</name>
</gene>